<dbReference type="SUPFAM" id="SSF46689">
    <property type="entry name" value="Homeodomain-like"/>
    <property type="match status" value="1"/>
</dbReference>
<dbReference type="STRING" id="1126212.K2R4I2"/>
<dbReference type="PANTHER" id="PTHR19303">
    <property type="entry name" value="TRANSPOSON"/>
    <property type="match status" value="1"/>
</dbReference>
<keyword evidence="2" id="KW-0238">DNA-binding</keyword>
<reference evidence="5 6" key="1">
    <citation type="journal article" date="2012" name="BMC Genomics">
        <title>Tools to kill: Genome of one of the most destructive plant pathogenic fungi Macrophomina phaseolina.</title>
        <authorList>
            <person name="Islam M.S."/>
            <person name="Haque M.S."/>
            <person name="Islam M.M."/>
            <person name="Emdad E.M."/>
            <person name="Halim A."/>
            <person name="Hossen Q.M.M."/>
            <person name="Hossain M.Z."/>
            <person name="Ahmed B."/>
            <person name="Rahim S."/>
            <person name="Rahman M.S."/>
            <person name="Alam M.M."/>
            <person name="Hou S."/>
            <person name="Wan X."/>
            <person name="Saito J.A."/>
            <person name="Alam M."/>
        </authorList>
    </citation>
    <scope>NUCLEOTIDE SEQUENCE [LARGE SCALE GENOMIC DNA]</scope>
    <source>
        <strain evidence="5 6">MS6</strain>
    </source>
</reference>
<evidence type="ECO:0000259" key="4">
    <source>
        <dbReference type="PROSITE" id="PS51253"/>
    </source>
</evidence>
<dbReference type="InterPro" id="IPR006600">
    <property type="entry name" value="HTH_CenpB_DNA-bd_dom"/>
</dbReference>
<dbReference type="GO" id="GO:0003677">
    <property type="term" value="F:DNA binding"/>
    <property type="evidence" value="ECO:0007669"/>
    <property type="project" value="UniProtKB-KW"/>
</dbReference>
<sequence length="354" mass="40534">MQVQTIEARIILAIEAIRTSRKLSRRAAAKVYNVPESTLRHRMNGRTAKTDSRPAIQNLTEIEEDVIVQYILDLDSRGFPPSIEDVRAMADHILASRGARRVGKLWPNRFIKRREELRTRFSRAYDFQRALCGDPQLISEWFSLFSNMRAKYGIQDCDLYNFDETGFMMGMICSSMVVTRADRRGKGKAIQPSNREWATAITCVSGDGFDLPPFLLVQGQCHVANWYAEGGLPDSWPVKPTSNGWTDNGTGIDWIKRFEKHTTARTKDGYRMLVLDGHESHQSVEFEEFCKAHNIITICLPPHSSHLTQTLDVGFFSALKRAYGKEIRLFVRAHINHVTKVSSFWHFAQHIMLQ</sequence>
<accession>K2R4I2</accession>
<name>K2R4I2_MACPH</name>
<keyword evidence="5" id="KW-0255">Endonuclease</keyword>
<dbReference type="InterPro" id="IPR050863">
    <property type="entry name" value="CenT-Element_Derived"/>
</dbReference>
<dbReference type="EMBL" id="AHHD01000786">
    <property type="protein sequence ID" value="EKG09083.1"/>
    <property type="molecule type" value="Genomic_DNA"/>
</dbReference>
<keyword evidence="5" id="KW-0540">Nuclease</keyword>
<dbReference type="Gene3D" id="1.10.10.60">
    <property type="entry name" value="Homeodomain-like"/>
    <property type="match status" value="1"/>
</dbReference>
<dbReference type="Pfam" id="PF05225">
    <property type="entry name" value="HTH_psq"/>
    <property type="match status" value="1"/>
</dbReference>
<dbReference type="Pfam" id="PF03221">
    <property type="entry name" value="HTH_Tnp_Tc5"/>
    <property type="match status" value="1"/>
</dbReference>
<keyword evidence="3" id="KW-0539">Nucleus</keyword>
<evidence type="ECO:0000256" key="2">
    <source>
        <dbReference type="ARBA" id="ARBA00023125"/>
    </source>
</evidence>
<comment type="caution">
    <text evidence="5">The sequence shown here is derived from an EMBL/GenBank/DDBJ whole genome shotgun (WGS) entry which is preliminary data.</text>
</comment>
<gene>
    <name evidence="5" type="ORF">MPH_13938</name>
</gene>
<dbReference type="Pfam" id="PF03184">
    <property type="entry name" value="DDE_1"/>
    <property type="match status" value="1"/>
</dbReference>
<dbReference type="InParanoid" id="K2R4I2"/>
<dbReference type="InterPro" id="IPR009057">
    <property type="entry name" value="Homeodomain-like_sf"/>
</dbReference>
<dbReference type="Gene3D" id="3.30.420.10">
    <property type="entry name" value="Ribonuclease H-like superfamily/Ribonuclease H"/>
    <property type="match status" value="1"/>
</dbReference>
<organism evidence="5 6">
    <name type="scientific">Macrophomina phaseolina (strain MS6)</name>
    <name type="common">Charcoal rot fungus</name>
    <dbReference type="NCBI Taxonomy" id="1126212"/>
    <lineage>
        <taxon>Eukaryota</taxon>
        <taxon>Fungi</taxon>
        <taxon>Dikarya</taxon>
        <taxon>Ascomycota</taxon>
        <taxon>Pezizomycotina</taxon>
        <taxon>Dothideomycetes</taxon>
        <taxon>Dothideomycetes incertae sedis</taxon>
        <taxon>Botryosphaeriales</taxon>
        <taxon>Botryosphaeriaceae</taxon>
        <taxon>Macrophomina</taxon>
    </lineage>
</organism>
<dbReference type="VEuPathDB" id="FungiDB:MPH_13938"/>
<dbReference type="AlphaFoldDB" id="K2R4I2"/>
<proteinExistence type="predicted"/>
<dbReference type="SMART" id="SM00674">
    <property type="entry name" value="CENPB"/>
    <property type="match status" value="1"/>
</dbReference>
<dbReference type="eggNOG" id="KOG3105">
    <property type="taxonomic scope" value="Eukaryota"/>
</dbReference>
<dbReference type="Proteomes" id="UP000007129">
    <property type="component" value="Unassembled WGS sequence"/>
</dbReference>
<dbReference type="InterPro" id="IPR036397">
    <property type="entry name" value="RNaseH_sf"/>
</dbReference>
<dbReference type="HOGENOM" id="CLU_013929_4_2_1"/>
<evidence type="ECO:0000313" key="5">
    <source>
        <dbReference type="EMBL" id="EKG09083.1"/>
    </source>
</evidence>
<keyword evidence="5" id="KW-0378">Hydrolase</keyword>
<dbReference type="InterPro" id="IPR004875">
    <property type="entry name" value="DDE_SF_endonuclease_dom"/>
</dbReference>
<dbReference type="GO" id="GO:0004519">
    <property type="term" value="F:endonuclease activity"/>
    <property type="evidence" value="ECO:0007669"/>
    <property type="project" value="UniProtKB-KW"/>
</dbReference>
<dbReference type="PANTHER" id="PTHR19303:SF62">
    <property type="entry name" value="HTH CENPB-TYPE DOMAIN-CONTAINING PROTEIN-RELATED"/>
    <property type="match status" value="1"/>
</dbReference>
<comment type="subcellular location">
    <subcellularLocation>
        <location evidence="1">Nucleus</location>
    </subcellularLocation>
</comment>
<protein>
    <submittedName>
        <fullName evidence="5">DDE superfamily endonuclease CENP-B-like protein</fullName>
    </submittedName>
</protein>
<evidence type="ECO:0000256" key="3">
    <source>
        <dbReference type="ARBA" id="ARBA00023242"/>
    </source>
</evidence>
<dbReference type="PROSITE" id="PS51253">
    <property type="entry name" value="HTH_CENPB"/>
    <property type="match status" value="1"/>
</dbReference>
<dbReference type="InterPro" id="IPR007889">
    <property type="entry name" value="HTH_Psq"/>
</dbReference>
<dbReference type="GO" id="GO:0005634">
    <property type="term" value="C:nucleus"/>
    <property type="evidence" value="ECO:0007669"/>
    <property type="project" value="UniProtKB-SubCell"/>
</dbReference>
<evidence type="ECO:0000313" key="6">
    <source>
        <dbReference type="Proteomes" id="UP000007129"/>
    </source>
</evidence>
<evidence type="ECO:0000256" key="1">
    <source>
        <dbReference type="ARBA" id="ARBA00004123"/>
    </source>
</evidence>
<dbReference type="OrthoDB" id="3790270at2759"/>
<feature type="domain" description="HTH CENPB-type" evidence="4">
    <location>
        <begin position="51"/>
        <end position="120"/>
    </location>
</feature>